<dbReference type="PRINTS" id="PR00452">
    <property type="entry name" value="SH3DOMAIN"/>
</dbReference>
<feature type="compositionally biased region" description="Polar residues" evidence="9">
    <location>
        <begin position="68"/>
        <end position="77"/>
    </location>
</feature>
<dbReference type="SMART" id="SM00326">
    <property type="entry name" value="SH3"/>
    <property type="match status" value="1"/>
</dbReference>
<organism evidence="12 13">
    <name type="scientific">Drosophila hydei</name>
    <name type="common">Fruit fly</name>
    <dbReference type="NCBI Taxonomy" id="7224"/>
    <lineage>
        <taxon>Eukaryota</taxon>
        <taxon>Metazoa</taxon>
        <taxon>Ecdysozoa</taxon>
        <taxon>Arthropoda</taxon>
        <taxon>Hexapoda</taxon>
        <taxon>Insecta</taxon>
        <taxon>Pterygota</taxon>
        <taxon>Neoptera</taxon>
        <taxon>Endopterygota</taxon>
        <taxon>Diptera</taxon>
        <taxon>Brachycera</taxon>
        <taxon>Muscomorpha</taxon>
        <taxon>Ephydroidea</taxon>
        <taxon>Drosophilidae</taxon>
        <taxon>Drosophila</taxon>
    </lineage>
</organism>
<dbReference type="PROSITE" id="PS50002">
    <property type="entry name" value="SH3"/>
    <property type="match status" value="1"/>
</dbReference>
<dbReference type="SUPFAM" id="SSF64268">
    <property type="entry name" value="PX domain"/>
    <property type="match status" value="1"/>
</dbReference>
<dbReference type="SUPFAM" id="SSF50044">
    <property type="entry name" value="SH3-domain"/>
    <property type="match status" value="1"/>
</dbReference>
<dbReference type="GO" id="GO:0097320">
    <property type="term" value="P:plasma membrane tubulation"/>
    <property type="evidence" value="ECO:0007669"/>
    <property type="project" value="TreeGrafter"/>
</dbReference>
<proteinExistence type="inferred from homology"/>
<evidence type="ECO:0000256" key="9">
    <source>
        <dbReference type="SAM" id="MobiDB-lite"/>
    </source>
</evidence>
<dbReference type="Proteomes" id="UP000504633">
    <property type="component" value="Unplaced"/>
</dbReference>
<dbReference type="PANTHER" id="PTHR45827">
    <property type="entry name" value="SORTING NEXIN"/>
    <property type="match status" value="1"/>
</dbReference>
<dbReference type="GO" id="GO:0006897">
    <property type="term" value="P:endocytosis"/>
    <property type="evidence" value="ECO:0007669"/>
    <property type="project" value="TreeGrafter"/>
</dbReference>
<evidence type="ECO:0000256" key="1">
    <source>
        <dbReference type="ARBA" id="ARBA00004156"/>
    </source>
</evidence>
<dbReference type="OMA" id="GWCEGFN"/>
<evidence type="ECO:0000256" key="7">
    <source>
        <dbReference type="PIRSR" id="PIRSR027744-1"/>
    </source>
</evidence>
<evidence type="ECO:0000256" key="4">
    <source>
        <dbReference type="ARBA" id="ARBA00023136"/>
    </source>
</evidence>
<dbReference type="InterPro" id="IPR014536">
    <property type="entry name" value="Snx9_fam"/>
</dbReference>
<comment type="subcellular location">
    <subcellularLocation>
        <location evidence="1">Cytoplasmic vesicle membrane</location>
    </subcellularLocation>
</comment>
<dbReference type="OrthoDB" id="10254720at2759"/>
<accession>A0A6J1LCT5</accession>
<feature type="binding site" evidence="7">
    <location>
        <position position="258"/>
    </location>
    <ligand>
        <name>a 1,2-diacyl-sn-glycero-3-phospho-(1D-myo-inositol-4,5-bisphosphate)</name>
        <dbReference type="ChEBI" id="CHEBI:58456"/>
    </ligand>
</feature>
<evidence type="ECO:0000313" key="12">
    <source>
        <dbReference type="Proteomes" id="UP000504633"/>
    </source>
</evidence>
<dbReference type="GO" id="GO:0035091">
    <property type="term" value="F:phosphatidylinositol binding"/>
    <property type="evidence" value="ECO:0007669"/>
    <property type="project" value="InterPro"/>
</dbReference>
<evidence type="ECO:0000313" key="13">
    <source>
        <dbReference type="RefSeq" id="XP_023164708.1"/>
    </source>
</evidence>
<dbReference type="GO" id="GO:0005886">
    <property type="term" value="C:plasma membrane"/>
    <property type="evidence" value="ECO:0007669"/>
    <property type="project" value="TreeGrafter"/>
</dbReference>
<evidence type="ECO:0000256" key="5">
    <source>
        <dbReference type="ARBA" id="ARBA00023329"/>
    </source>
</evidence>
<evidence type="ECO:0000256" key="8">
    <source>
        <dbReference type="PROSITE-ProRule" id="PRU00192"/>
    </source>
</evidence>
<dbReference type="GO" id="GO:0030659">
    <property type="term" value="C:cytoplasmic vesicle membrane"/>
    <property type="evidence" value="ECO:0007669"/>
    <property type="project" value="UniProtKB-SubCell"/>
</dbReference>
<dbReference type="RefSeq" id="XP_023164708.1">
    <property type="nucleotide sequence ID" value="XM_023308940.2"/>
</dbReference>
<dbReference type="AlphaFoldDB" id="A0A6J1LCT5"/>
<dbReference type="GeneID" id="111595287"/>
<dbReference type="CDD" id="cd11763">
    <property type="entry name" value="SH3_SNX9_like"/>
    <property type="match status" value="1"/>
</dbReference>
<dbReference type="InterPro" id="IPR019497">
    <property type="entry name" value="Sorting_nexin_WASP-bd-dom"/>
</dbReference>
<evidence type="ECO:0000256" key="3">
    <source>
        <dbReference type="ARBA" id="ARBA00022443"/>
    </source>
</evidence>
<reference evidence="13" key="1">
    <citation type="submission" date="2025-08" db="UniProtKB">
        <authorList>
            <consortium name="RefSeq"/>
        </authorList>
    </citation>
    <scope>IDENTIFICATION</scope>
    <source>
        <strain evidence="13">15085-1641.00</strain>
        <tissue evidence="13">Whole body</tissue>
    </source>
</reference>
<feature type="binding site" evidence="7">
    <location>
        <position position="260"/>
    </location>
    <ligand>
        <name>a 1,2-diacyl-sn-glycero-3-phospho-(1D-myo-inositol-4,5-bisphosphate)</name>
        <dbReference type="ChEBI" id="CHEBI:58456"/>
    </ligand>
</feature>
<feature type="region of interest" description="Disordered" evidence="9">
    <location>
        <begin position="68"/>
        <end position="143"/>
    </location>
</feature>
<name>A0A6J1LCT5_DROHY</name>
<dbReference type="Pfam" id="PF00787">
    <property type="entry name" value="PX"/>
    <property type="match status" value="1"/>
</dbReference>
<dbReference type="CDD" id="cd07626">
    <property type="entry name" value="BAR_SNX9_like"/>
    <property type="match status" value="1"/>
</dbReference>
<feature type="domain" description="SH3" evidence="10">
    <location>
        <begin position="1"/>
        <end position="62"/>
    </location>
</feature>
<evidence type="ECO:0000259" key="10">
    <source>
        <dbReference type="PROSITE" id="PS50002"/>
    </source>
</evidence>
<dbReference type="PANTHER" id="PTHR45827:SF1">
    <property type="entry name" value="SORTING NEXIN"/>
    <property type="match status" value="1"/>
</dbReference>
<dbReference type="Gene3D" id="2.30.30.40">
    <property type="entry name" value="SH3 Domains"/>
    <property type="match status" value="1"/>
</dbReference>
<dbReference type="InterPro" id="IPR036028">
    <property type="entry name" value="SH3-like_dom_sf"/>
</dbReference>
<feature type="compositionally biased region" description="Acidic residues" evidence="9">
    <location>
        <begin position="102"/>
        <end position="119"/>
    </location>
</feature>
<feature type="domain" description="PX" evidence="11">
    <location>
        <begin position="222"/>
        <end position="332"/>
    </location>
</feature>
<dbReference type="Pfam" id="PF14604">
    <property type="entry name" value="SH3_9"/>
    <property type="match status" value="1"/>
</dbReference>
<dbReference type="FunFam" id="3.30.1520.10:FF:000004">
    <property type="entry name" value="Sorting nexin"/>
    <property type="match status" value="1"/>
</dbReference>
<evidence type="ECO:0000259" key="11">
    <source>
        <dbReference type="PROSITE" id="PS50195"/>
    </source>
</evidence>
<dbReference type="PROSITE" id="PS50195">
    <property type="entry name" value="PX"/>
    <property type="match status" value="1"/>
</dbReference>
<keyword evidence="12" id="KW-1185">Reference proteome</keyword>
<feature type="binding site" evidence="7">
    <location>
        <position position="298"/>
    </location>
    <ligand>
        <name>a 1,2-diacyl-sn-glycero-3-phospho-(1D-myo-inositol-4,5-bisphosphate)</name>
        <dbReference type="ChEBI" id="CHEBI:58456"/>
    </ligand>
</feature>
<dbReference type="Pfam" id="PF10456">
    <property type="entry name" value="BAR_3_WASP_bdg"/>
    <property type="match status" value="1"/>
</dbReference>
<dbReference type="GO" id="GO:0000278">
    <property type="term" value="P:mitotic cell cycle"/>
    <property type="evidence" value="ECO:0007669"/>
    <property type="project" value="InterPro"/>
</dbReference>
<dbReference type="Gene3D" id="3.30.1520.10">
    <property type="entry name" value="Phox-like domain"/>
    <property type="match status" value="1"/>
</dbReference>
<dbReference type="GO" id="GO:0015031">
    <property type="term" value="P:protein transport"/>
    <property type="evidence" value="ECO:0007669"/>
    <property type="project" value="InterPro"/>
</dbReference>
<dbReference type="SMART" id="SM00312">
    <property type="entry name" value="PX"/>
    <property type="match status" value="1"/>
</dbReference>
<keyword evidence="5" id="KW-0968">Cytoplasmic vesicle</keyword>
<gene>
    <name evidence="13" type="primary">LOC111595287</name>
</gene>
<evidence type="ECO:0000256" key="2">
    <source>
        <dbReference type="ARBA" id="ARBA00010883"/>
    </source>
</evidence>
<dbReference type="Gene3D" id="1.20.1270.60">
    <property type="entry name" value="Arfaptin homology (AH) domain/BAR domain"/>
    <property type="match status" value="1"/>
</dbReference>
<dbReference type="InterPro" id="IPR001683">
    <property type="entry name" value="PX_dom"/>
</dbReference>
<dbReference type="GO" id="GO:0016197">
    <property type="term" value="P:endosomal transport"/>
    <property type="evidence" value="ECO:0007669"/>
    <property type="project" value="TreeGrafter"/>
</dbReference>
<dbReference type="InterPro" id="IPR036871">
    <property type="entry name" value="PX_dom_sf"/>
</dbReference>
<dbReference type="KEGG" id="dhe:111595287"/>
<dbReference type="CDD" id="cd06862">
    <property type="entry name" value="PX_SNX9_18_like"/>
    <property type="match status" value="1"/>
</dbReference>
<protein>
    <recommendedName>
        <fullName evidence="6">Sorting nexin</fullName>
    </recommendedName>
</protein>
<dbReference type="InterPro" id="IPR027267">
    <property type="entry name" value="AH/BAR_dom_sf"/>
</dbReference>
<keyword evidence="4" id="KW-0472">Membrane</keyword>
<sequence length="568" mass="63577">MTSYVRAMYDFSGEAGSSELSISTGDILTVTRSDVGEGWWEGKNSRGQIGLFPAAYVEVMSAAEARQFTSGGDTSAPATAAASVQPFDPFDMPPPAPRYDQTADDDNDSIWTDSEDNETYSEIAPPGGKMGGATRNSGLTHSASDYDNRHLPVAPNEDGISLSSTAAGASAGTIKKGMFAKSSDSYILGLSSNKEKIPECEMAYITQLEDSIYQWTQNHSPYSVIVASPKKESKFKGMKTFIAYQLTPSFNNISVSRRYKHFDWLHERLADKFCLIPVPPLPDKQISGRYEEQFVEHRRVQLQEFVDWVCRHPVISKCEVWYHFLTCTDEKIWKSGKRKAERDPYMGVNYCLAISPPDKNLLHSKVDAQLESGTQFIHSMDMAVRNLNNISNDMAKRSLSQSKKEFQRIGDGFSDLAKSLSIDERRAPTRNGVALSESVGRIGGIYIGIGQMFGDQPKQDWIPLSDRLHIYRGVLNCFPDIFSTHKGAIQKRKDCERSTAEGKMSNAQLQDVNRRTDVVSYTVLAELTHFKAERDTHLKQTIRAFIGEQIKFYQAVVARLQEAQRQIE</sequence>
<feature type="compositionally biased region" description="Polar residues" evidence="9">
    <location>
        <begin position="134"/>
        <end position="143"/>
    </location>
</feature>
<dbReference type="InterPro" id="IPR001452">
    <property type="entry name" value="SH3_domain"/>
</dbReference>
<keyword evidence="3 8" id="KW-0728">SH3 domain</keyword>
<dbReference type="PIRSF" id="PIRSF027744">
    <property type="entry name" value="Snx9"/>
    <property type="match status" value="1"/>
</dbReference>
<dbReference type="CTD" id="39136"/>
<evidence type="ECO:0000256" key="6">
    <source>
        <dbReference type="PIRNR" id="PIRNR027744"/>
    </source>
</evidence>
<comment type="similarity">
    <text evidence="2 6">Belongs to the sorting nexin family.</text>
</comment>